<protein>
    <submittedName>
        <fullName evidence="1">45487_t:CDS:1</fullName>
    </submittedName>
</protein>
<feature type="non-terminal residue" evidence="1">
    <location>
        <position position="1"/>
    </location>
</feature>
<gene>
    <name evidence="1" type="ORF">GMARGA_LOCUS37910</name>
</gene>
<accession>A0ABN7X4U3</accession>
<dbReference type="Proteomes" id="UP000789901">
    <property type="component" value="Unassembled WGS sequence"/>
</dbReference>
<keyword evidence="2" id="KW-1185">Reference proteome</keyword>
<feature type="non-terminal residue" evidence="1">
    <location>
        <position position="43"/>
    </location>
</feature>
<dbReference type="EMBL" id="CAJVQB010081479">
    <property type="protein sequence ID" value="CAG8845935.1"/>
    <property type="molecule type" value="Genomic_DNA"/>
</dbReference>
<sequence>TIVRIRENKNCGHARVTNKSRQQWNARKKLAIVTYLEKHPSQS</sequence>
<organism evidence="1 2">
    <name type="scientific">Gigaspora margarita</name>
    <dbReference type="NCBI Taxonomy" id="4874"/>
    <lineage>
        <taxon>Eukaryota</taxon>
        <taxon>Fungi</taxon>
        <taxon>Fungi incertae sedis</taxon>
        <taxon>Mucoromycota</taxon>
        <taxon>Glomeromycotina</taxon>
        <taxon>Glomeromycetes</taxon>
        <taxon>Diversisporales</taxon>
        <taxon>Gigasporaceae</taxon>
        <taxon>Gigaspora</taxon>
    </lineage>
</organism>
<evidence type="ECO:0000313" key="1">
    <source>
        <dbReference type="EMBL" id="CAG8845935.1"/>
    </source>
</evidence>
<name>A0ABN7X4U3_GIGMA</name>
<reference evidence="1 2" key="1">
    <citation type="submission" date="2021-06" db="EMBL/GenBank/DDBJ databases">
        <authorList>
            <person name="Kallberg Y."/>
            <person name="Tangrot J."/>
            <person name="Rosling A."/>
        </authorList>
    </citation>
    <scope>NUCLEOTIDE SEQUENCE [LARGE SCALE GENOMIC DNA]</scope>
    <source>
        <strain evidence="1 2">120-4 pot B 10/14</strain>
    </source>
</reference>
<comment type="caution">
    <text evidence="1">The sequence shown here is derived from an EMBL/GenBank/DDBJ whole genome shotgun (WGS) entry which is preliminary data.</text>
</comment>
<evidence type="ECO:0000313" key="2">
    <source>
        <dbReference type="Proteomes" id="UP000789901"/>
    </source>
</evidence>
<proteinExistence type="predicted"/>